<proteinExistence type="predicted"/>
<organism evidence="4 5">
    <name type="scientific">Vogesella oryzagri</name>
    <dbReference type="NCBI Taxonomy" id="3160864"/>
    <lineage>
        <taxon>Bacteria</taxon>
        <taxon>Pseudomonadati</taxon>
        <taxon>Pseudomonadota</taxon>
        <taxon>Betaproteobacteria</taxon>
        <taxon>Neisseriales</taxon>
        <taxon>Chromobacteriaceae</taxon>
        <taxon>Vogesella</taxon>
    </lineage>
</organism>
<evidence type="ECO:0000313" key="4">
    <source>
        <dbReference type="EMBL" id="MEQ6292583.1"/>
    </source>
</evidence>
<dbReference type="GO" id="GO:0016746">
    <property type="term" value="F:acyltransferase activity"/>
    <property type="evidence" value="ECO:0007669"/>
    <property type="project" value="UniProtKB-KW"/>
</dbReference>
<keyword evidence="1 4" id="KW-0808">Transferase</keyword>
<dbReference type="PANTHER" id="PTHR10908:SF0">
    <property type="entry name" value="SEROTONIN N-ACETYLTRANSFERASE"/>
    <property type="match status" value="1"/>
</dbReference>
<evidence type="ECO:0000313" key="5">
    <source>
        <dbReference type="Proteomes" id="UP001433638"/>
    </source>
</evidence>
<dbReference type="SUPFAM" id="SSF55729">
    <property type="entry name" value="Acyl-CoA N-acyltransferases (Nat)"/>
    <property type="match status" value="1"/>
</dbReference>
<gene>
    <name evidence="4" type="ORF">ABNW52_18365</name>
</gene>
<dbReference type="PROSITE" id="PS51186">
    <property type="entry name" value="GNAT"/>
    <property type="match status" value="1"/>
</dbReference>
<dbReference type="RefSeq" id="WP_349591091.1">
    <property type="nucleotide sequence ID" value="NZ_JBEFLD010000012.1"/>
</dbReference>
<feature type="domain" description="N-acetyltransferase" evidence="3">
    <location>
        <begin position="6"/>
        <end position="166"/>
    </location>
</feature>
<reference evidence="4" key="1">
    <citation type="submission" date="2024-06" db="EMBL/GenBank/DDBJ databases">
        <title>Genome sequence of Vogesella sp. MAHUQ-64.</title>
        <authorList>
            <person name="Huq M.A."/>
        </authorList>
    </citation>
    <scope>NUCLEOTIDE SEQUENCE</scope>
    <source>
        <strain evidence="4">MAHUQ-64</strain>
    </source>
</reference>
<keyword evidence="2 4" id="KW-0012">Acyltransferase</keyword>
<comment type="caution">
    <text evidence="4">The sequence shown here is derived from an EMBL/GenBank/DDBJ whole genome shotgun (WGS) entry which is preliminary data.</text>
</comment>
<sequence length="167" mass="18534">MLLPHYTLRTPTPADADACYAIETSAYEGDEAATLEKIALRIRQYPAGFMLLEVDGRIAGFINSGCADLVALSDTAFKELVGHHPDGRHVVIMSVVVHPDFQGQGLAAILLHNFILRMRRLGKESIQLVCREQHIALYERFGFRYLQPSASAYGGHSWHEMALALRG</sequence>
<dbReference type="Gene3D" id="3.40.630.30">
    <property type="match status" value="1"/>
</dbReference>
<evidence type="ECO:0000256" key="2">
    <source>
        <dbReference type="ARBA" id="ARBA00023315"/>
    </source>
</evidence>
<dbReference type="InterPro" id="IPR051635">
    <property type="entry name" value="SNAT-like"/>
</dbReference>
<dbReference type="InterPro" id="IPR000182">
    <property type="entry name" value="GNAT_dom"/>
</dbReference>
<dbReference type="Proteomes" id="UP001433638">
    <property type="component" value="Unassembled WGS sequence"/>
</dbReference>
<dbReference type="PANTHER" id="PTHR10908">
    <property type="entry name" value="SEROTONIN N-ACETYLTRANSFERASE"/>
    <property type="match status" value="1"/>
</dbReference>
<evidence type="ECO:0000256" key="1">
    <source>
        <dbReference type="ARBA" id="ARBA00022679"/>
    </source>
</evidence>
<name>A0ABV1M8Q2_9NEIS</name>
<dbReference type="EC" id="2.3.1.-" evidence="4"/>
<evidence type="ECO:0000259" key="3">
    <source>
        <dbReference type="PROSITE" id="PS51186"/>
    </source>
</evidence>
<protein>
    <submittedName>
        <fullName evidence="4">GNAT family N-acetyltransferase</fullName>
        <ecNumber evidence="4">2.3.1.-</ecNumber>
    </submittedName>
</protein>
<accession>A0ABV1M8Q2</accession>
<dbReference type="EMBL" id="JBEFLD010000012">
    <property type="protein sequence ID" value="MEQ6292583.1"/>
    <property type="molecule type" value="Genomic_DNA"/>
</dbReference>
<dbReference type="InterPro" id="IPR016181">
    <property type="entry name" value="Acyl_CoA_acyltransferase"/>
</dbReference>
<dbReference type="CDD" id="cd04301">
    <property type="entry name" value="NAT_SF"/>
    <property type="match status" value="1"/>
</dbReference>
<dbReference type="Pfam" id="PF00583">
    <property type="entry name" value="Acetyltransf_1"/>
    <property type="match status" value="1"/>
</dbReference>
<keyword evidence="5" id="KW-1185">Reference proteome</keyword>